<sequence>MQHLSDELLIHAYEKALSMNLDGDFISLLEEELERRQLWHRLRQSSKN</sequence>
<keyword evidence="2" id="KW-1185">Reference proteome</keyword>
<accession>A0ABV7CYW6</accession>
<reference evidence="2" key="1">
    <citation type="journal article" date="2019" name="Int. J. Syst. Evol. Microbiol.">
        <title>The Global Catalogue of Microorganisms (GCM) 10K type strain sequencing project: providing services to taxonomists for standard genome sequencing and annotation.</title>
        <authorList>
            <consortium name="The Broad Institute Genomics Platform"/>
            <consortium name="The Broad Institute Genome Sequencing Center for Infectious Disease"/>
            <person name="Wu L."/>
            <person name="Ma J."/>
        </authorList>
    </citation>
    <scope>NUCLEOTIDE SEQUENCE [LARGE SCALE GENOMIC DNA]</scope>
    <source>
        <strain evidence="2">KCTC 13128</strain>
    </source>
</reference>
<dbReference type="Pfam" id="PF08970">
    <property type="entry name" value="Sda"/>
    <property type="match status" value="1"/>
</dbReference>
<dbReference type="InterPro" id="IPR036916">
    <property type="entry name" value="Sda_sf"/>
</dbReference>
<proteinExistence type="predicted"/>
<gene>
    <name evidence="1" type="ORF">ACFOGI_15240</name>
</gene>
<dbReference type="EMBL" id="JBHRSA010000056">
    <property type="protein sequence ID" value="MFC3041600.1"/>
    <property type="molecule type" value="Genomic_DNA"/>
</dbReference>
<protein>
    <submittedName>
        <fullName evidence="1">Sporulation histidine kinase inhibitor Sda</fullName>
    </submittedName>
</protein>
<evidence type="ECO:0000313" key="1">
    <source>
        <dbReference type="EMBL" id="MFC3041600.1"/>
    </source>
</evidence>
<name>A0ABV7CYW6_9BACI</name>
<dbReference type="Proteomes" id="UP001595279">
    <property type="component" value="Unassembled WGS sequence"/>
</dbReference>
<organism evidence="1 2">
    <name type="scientific">Virgibacillus xinjiangensis</name>
    <dbReference type="NCBI Taxonomy" id="393090"/>
    <lineage>
        <taxon>Bacteria</taxon>
        <taxon>Bacillati</taxon>
        <taxon>Bacillota</taxon>
        <taxon>Bacilli</taxon>
        <taxon>Bacillales</taxon>
        <taxon>Bacillaceae</taxon>
        <taxon>Virgibacillus</taxon>
    </lineage>
</organism>
<keyword evidence="1" id="KW-0649">Protein kinase inhibitor</keyword>
<dbReference type="SUPFAM" id="SSF100985">
    <property type="entry name" value="Sporulation inhibitor Sda"/>
    <property type="match status" value="1"/>
</dbReference>
<dbReference type="Gene3D" id="1.10.287.1100">
    <property type="entry name" value="Sporulation inhibitor A"/>
    <property type="match status" value="1"/>
</dbReference>
<dbReference type="InterPro" id="IPR015064">
    <property type="entry name" value="Sda"/>
</dbReference>
<comment type="caution">
    <text evidence="1">The sequence shown here is derived from an EMBL/GenBank/DDBJ whole genome shotgun (WGS) entry which is preliminary data.</text>
</comment>
<dbReference type="GO" id="GO:0004860">
    <property type="term" value="F:protein kinase inhibitor activity"/>
    <property type="evidence" value="ECO:0007669"/>
    <property type="project" value="UniProtKB-KW"/>
</dbReference>
<dbReference type="RefSeq" id="WP_390274388.1">
    <property type="nucleotide sequence ID" value="NZ_JBHRSA010000056.1"/>
</dbReference>
<evidence type="ECO:0000313" key="2">
    <source>
        <dbReference type="Proteomes" id="UP001595279"/>
    </source>
</evidence>